<protein>
    <submittedName>
        <fullName evidence="1">Uncharacterized protein</fullName>
    </submittedName>
</protein>
<sequence length="61" mass="7365">MSTIISILILWGLLVFFNWGLCKVASDYDRHTKLTWRLLKERDKNERILDPEFKRKNSNLK</sequence>
<gene>
    <name evidence="1" type="ORF">BW47_07815</name>
</gene>
<organism evidence="1 2">
    <name type="scientific">Thermosipho melanesiensis</name>
    <dbReference type="NCBI Taxonomy" id="46541"/>
    <lineage>
        <taxon>Bacteria</taxon>
        <taxon>Thermotogati</taxon>
        <taxon>Thermotogota</taxon>
        <taxon>Thermotogae</taxon>
        <taxon>Thermotogales</taxon>
        <taxon>Fervidobacteriaceae</taxon>
        <taxon>Thermosipho</taxon>
    </lineage>
</organism>
<dbReference type="RefSeq" id="WP_041426095.1">
    <property type="nucleotide sequence ID" value="NZ_CP007389.1"/>
</dbReference>
<keyword evidence="2" id="KW-1185">Reference proteome</keyword>
<dbReference type="Proteomes" id="UP000185490">
    <property type="component" value="Chromosome"/>
</dbReference>
<dbReference type="EMBL" id="CP007389">
    <property type="protein sequence ID" value="APT74917.1"/>
    <property type="molecule type" value="Genomic_DNA"/>
</dbReference>
<name>A0ABN4V136_9BACT</name>
<evidence type="ECO:0000313" key="2">
    <source>
        <dbReference type="Proteomes" id="UP000185490"/>
    </source>
</evidence>
<accession>A0ABN4V136</accession>
<evidence type="ECO:0000313" key="1">
    <source>
        <dbReference type="EMBL" id="APT74917.1"/>
    </source>
</evidence>
<proteinExistence type="predicted"/>
<reference evidence="1 2" key="1">
    <citation type="submission" date="2014-02" db="EMBL/GenBank/DDBJ databases">
        <title>Diversity of Thermotogales isolates from hydrothermal vents.</title>
        <authorList>
            <person name="Haverkamp T.H.A."/>
            <person name="Lossouarn J."/>
            <person name="Geslin C."/>
            <person name="Nesbo C.L."/>
        </authorList>
    </citation>
    <scope>NUCLEOTIDE SEQUENCE [LARGE SCALE GENOMIC DNA]</scope>
    <source>
        <strain evidence="1 2">431</strain>
    </source>
</reference>